<keyword evidence="3" id="KW-1185">Reference proteome</keyword>
<accession>A0A1Y1T454</accession>
<evidence type="ECO:0000256" key="1">
    <source>
        <dbReference type="SAM" id="Phobius"/>
    </source>
</evidence>
<dbReference type="EMBL" id="ARYN01000008">
    <property type="protein sequence ID" value="ORL45522.1"/>
    <property type="molecule type" value="Genomic_DNA"/>
</dbReference>
<dbReference type="AlphaFoldDB" id="A0A1Y1T454"/>
<protein>
    <submittedName>
        <fullName evidence="2">Uncharacterized protein</fullName>
    </submittedName>
</protein>
<keyword evidence="1" id="KW-0472">Membrane</keyword>
<dbReference type="Proteomes" id="UP000192746">
    <property type="component" value="Unassembled WGS sequence"/>
</dbReference>
<proteinExistence type="predicted"/>
<evidence type="ECO:0000313" key="2">
    <source>
        <dbReference type="EMBL" id="ORL45522.1"/>
    </source>
</evidence>
<gene>
    <name evidence="2" type="ORF">IIF7_09933</name>
</gene>
<dbReference type="STRING" id="1185767.IIF7_09933"/>
<comment type="caution">
    <text evidence="2">The sequence shown here is derived from an EMBL/GenBank/DDBJ whole genome shotgun (WGS) entry which is preliminary data.</text>
</comment>
<keyword evidence="1" id="KW-0812">Transmembrane</keyword>
<sequence>MVLGIGFLIKMLFTHLVDYYALVKGISLFFIFVGLAILLVGVIIRSEEVDKGSFKKDPITYILVSLMQIILVIGITGFAIVLEHFAEGANHQLAKVIIQNSYNETIAVVSEERRVTKVFTTNGYEDFAIFNYQNNFGTLEQQGKKVDGFSREKLLRKSINYDGKRMIPRLDGQQFKIRYSTRFPSMFIIE</sequence>
<keyword evidence="1" id="KW-1133">Transmembrane helix</keyword>
<feature type="transmembrane region" description="Helical" evidence="1">
    <location>
        <begin position="21"/>
        <end position="44"/>
    </location>
</feature>
<name>A0A1Y1T454_9FLAO</name>
<reference evidence="2 3" key="1">
    <citation type="submission" date="2013-04" db="EMBL/GenBank/DDBJ databases">
        <title>Zunongwangia sp. 22II14-10F7 Genome Sequencing.</title>
        <authorList>
            <person name="Lai Q."/>
            <person name="Shao Z."/>
        </authorList>
    </citation>
    <scope>NUCLEOTIDE SEQUENCE [LARGE SCALE GENOMIC DNA]</scope>
    <source>
        <strain evidence="2 3">22II14-10F7</strain>
    </source>
</reference>
<organism evidence="2 3">
    <name type="scientific">Zunongwangia atlantica 22II14-10F7</name>
    <dbReference type="NCBI Taxonomy" id="1185767"/>
    <lineage>
        <taxon>Bacteria</taxon>
        <taxon>Pseudomonadati</taxon>
        <taxon>Bacteroidota</taxon>
        <taxon>Flavobacteriia</taxon>
        <taxon>Flavobacteriales</taxon>
        <taxon>Flavobacteriaceae</taxon>
        <taxon>Zunongwangia</taxon>
    </lineage>
</organism>
<feature type="transmembrane region" description="Helical" evidence="1">
    <location>
        <begin position="59"/>
        <end position="82"/>
    </location>
</feature>
<evidence type="ECO:0000313" key="3">
    <source>
        <dbReference type="Proteomes" id="UP000192746"/>
    </source>
</evidence>